<keyword evidence="2" id="KW-0963">Cytoplasm</keyword>
<dbReference type="PROSITE" id="PS50082">
    <property type="entry name" value="WD_REPEATS_2"/>
    <property type="match status" value="5"/>
</dbReference>
<dbReference type="SMART" id="SM00320">
    <property type="entry name" value="WD40"/>
    <property type="match status" value="7"/>
</dbReference>
<dbReference type="InterPro" id="IPR051980">
    <property type="entry name" value="WD_repeat_MORG1"/>
</dbReference>
<dbReference type="PANTHER" id="PTHR22842">
    <property type="entry name" value="WD40 REPEAT PROTEIN"/>
    <property type="match status" value="1"/>
</dbReference>
<feature type="repeat" description="WD" evidence="6">
    <location>
        <begin position="12"/>
        <end position="53"/>
    </location>
</feature>
<dbReference type="GeneID" id="90035088"/>
<dbReference type="Gene3D" id="2.130.10.10">
    <property type="entry name" value="YVTN repeat-like/Quinoprotein amine dehydrogenase"/>
    <property type="match status" value="1"/>
</dbReference>
<sequence length="331" mass="36087">MPFPIYARSLPLKSHVGPVHVVKYNTTGQYILSGGQDKQILLWNPNSSKLIKAYHGVSLFSSFCNRNYLLTSAIAIQHGYEVLDISVSHDNAKFTSCGGDRTVFLWDVTSGSITRRFSGHSARVNSVAFNADASVVASASYDTTVRLWDLKASSAKPVQVLEEAKDSVSCVLIRGTQIITGSVDGFVRVYDLRKGQLQEDLIGHPVTSLQDSTDSATLLVSTLDNTIRLFDKSNGSLLQSFTGHKNSEYRARSCFGDNDVYVVSGSEDGRVFAWDLVSGRVVHELLAPVPKEAGGERKKMGNVVSCVTFHPKKAQMVSCSTAGLIQVWDSD</sequence>
<feature type="repeat" description="WD" evidence="6">
    <location>
        <begin position="117"/>
        <end position="158"/>
    </location>
</feature>
<feature type="repeat" description="WD" evidence="6">
    <location>
        <begin position="75"/>
        <end position="116"/>
    </location>
</feature>
<evidence type="ECO:0000313" key="8">
    <source>
        <dbReference type="Proteomes" id="UP001498771"/>
    </source>
</evidence>
<evidence type="ECO:0000256" key="6">
    <source>
        <dbReference type="PROSITE-ProRule" id="PRU00221"/>
    </source>
</evidence>
<reference evidence="7 8" key="1">
    <citation type="submission" date="2024-03" db="EMBL/GenBank/DDBJ databases">
        <title>Genome-scale model development and genomic sequencing of the oleaginous clade Lipomyces.</title>
        <authorList>
            <consortium name="Lawrence Berkeley National Laboratory"/>
            <person name="Czajka J.J."/>
            <person name="Han Y."/>
            <person name="Kim J."/>
            <person name="Mondo S.J."/>
            <person name="Hofstad B.A."/>
            <person name="Robles A."/>
            <person name="Haridas S."/>
            <person name="Riley R."/>
            <person name="LaButti K."/>
            <person name="Pangilinan J."/>
            <person name="Andreopoulos W."/>
            <person name="Lipzen A."/>
            <person name="Yan J."/>
            <person name="Wang M."/>
            <person name="Ng V."/>
            <person name="Grigoriev I.V."/>
            <person name="Spatafora J.W."/>
            <person name="Magnuson J.K."/>
            <person name="Baker S.E."/>
            <person name="Pomraning K.R."/>
        </authorList>
    </citation>
    <scope>NUCLEOTIDE SEQUENCE [LARGE SCALE GENOMIC DNA]</scope>
    <source>
        <strain evidence="7 8">Phaff 52-87</strain>
    </source>
</reference>
<evidence type="ECO:0000256" key="4">
    <source>
        <dbReference type="ARBA" id="ARBA00022737"/>
    </source>
</evidence>
<dbReference type="CDD" id="cd00200">
    <property type="entry name" value="WD40"/>
    <property type="match status" value="1"/>
</dbReference>
<dbReference type="PRINTS" id="PR00320">
    <property type="entry name" value="GPROTEINBRPT"/>
</dbReference>
<proteinExistence type="inferred from homology"/>
<dbReference type="InterPro" id="IPR020472">
    <property type="entry name" value="WD40_PAC1"/>
</dbReference>
<dbReference type="PROSITE" id="PS50294">
    <property type="entry name" value="WD_REPEATS_REGION"/>
    <property type="match status" value="3"/>
</dbReference>
<evidence type="ECO:0000256" key="1">
    <source>
        <dbReference type="ARBA" id="ARBA00004496"/>
    </source>
</evidence>
<keyword evidence="4" id="KW-0677">Repeat</keyword>
<dbReference type="InterPro" id="IPR015943">
    <property type="entry name" value="WD40/YVTN_repeat-like_dom_sf"/>
</dbReference>
<organism evidence="7 8">
    <name type="scientific">Myxozyma melibiosi</name>
    <dbReference type="NCBI Taxonomy" id="54550"/>
    <lineage>
        <taxon>Eukaryota</taxon>
        <taxon>Fungi</taxon>
        <taxon>Dikarya</taxon>
        <taxon>Ascomycota</taxon>
        <taxon>Saccharomycotina</taxon>
        <taxon>Lipomycetes</taxon>
        <taxon>Lipomycetales</taxon>
        <taxon>Lipomycetaceae</taxon>
        <taxon>Myxozyma</taxon>
    </lineage>
</organism>
<keyword evidence="8" id="KW-1185">Reference proteome</keyword>
<feature type="repeat" description="WD" evidence="6">
    <location>
        <begin position="304"/>
        <end position="331"/>
    </location>
</feature>
<dbReference type="PANTHER" id="PTHR22842:SF3">
    <property type="entry name" value="WD REPEAT DOMAIN-CONTAINING PROTEIN 83"/>
    <property type="match status" value="1"/>
</dbReference>
<dbReference type="InterPro" id="IPR036322">
    <property type="entry name" value="WD40_repeat_dom_sf"/>
</dbReference>
<evidence type="ECO:0000256" key="3">
    <source>
        <dbReference type="ARBA" id="ARBA00022574"/>
    </source>
</evidence>
<comment type="similarity">
    <text evidence="5">Belongs to the WD repeat MORG1 family.</text>
</comment>
<keyword evidence="3 6" id="KW-0853">WD repeat</keyword>
<dbReference type="Pfam" id="PF00400">
    <property type="entry name" value="WD40"/>
    <property type="match status" value="7"/>
</dbReference>
<dbReference type="RefSeq" id="XP_064769379.1">
    <property type="nucleotide sequence ID" value="XM_064909576.1"/>
</dbReference>
<dbReference type="PROSITE" id="PS00678">
    <property type="entry name" value="WD_REPEATS_1"/>
    <property type="match status" value="1"/>
</dbReference>
<dbReference type="InterPro" id="IPR019775">
    <property type="entry name" value="WD40_repeat_CS"/>
</dbReference>
<evidence type="ECO:0000256" key="5">
    <source>
        <dbReference type="ARBA" id="ARBA00038145"/>
    </source>
</evidence>
<name>A0ABR1F926_9ASCO</name>
<protein>
    <submittedName>
        <fullName evidence="7">Nuclear mRNA splicing protein</fullName>
    </submittedName>
</protein>
<evidence type="ECO:0000256" key="2">
    <source>
        <dbReference type="ARBA" id="ARBA00022490"/>
    </source>
</evidence>
<dbReference type="InterPro" id="IPR001680">
    <property type="entry name" value="WD40_rpt"/>
</dbReference>
<dbReference type="SUPFAM" id="SSF50978">
    <property type="entry name" value="WD40 repeat-like"/>
    <property type="match status" value="1"/>
</dbReference>
<dbReference type="EMBL" id="JBBJBU010000003">
    <property type="protein sequence ID" value="KAK7206346.1"/>
    <property type="molecule type" value="Genomic_DNA"/>
</dbReference>
<feature type="repeat" description="WD" evidence="6">
    <location>
        <begin position="255"/>
        <end position="284"/>
    </location>
</feature>
<comment type="subcellular location">
    <subcellularLocation>
        <location evidence="1">Cytoplasm</location>
    </subcellularLocation>
</comment>
<accession>A0ABR1F926</accession>
<dbReference type="Proteomes" id="UP001498771">
    <property type="component" value="Unassembled WGS sequence"/>
</dbReference>
<comment type="caution">
    <text evidence="7">The sequence shown here is derived from an EMBL/GenBank/DDBJ whole genome shotgun (WGS) entry which is preliminary data.</text>
</comment>
<evidence type="ECO:0000313" key="7">
    <source>
        <dbReference type="EMBL" id="KAK7206346.1"/>
    </source>
</evidence>
<gene>
    <name evidence="7" type="ORF">BZA70DRAFT_132931</name>
</gene>